<gene>
    <name evidence="2" type="ORF">ECRASSUSDP1_LOCUS10724</name>
</gene>
<feature type="region of interest" description="Disordered" evidence="1">
    <location>
        <begin position="1"/>
        <end position="50"/>
    </location>
</feature>
<proteinExistence type="predicted"/>
<protein>
    <submittedName>
        <fullName evidence="2">Uncharacterized protein</fullName>
    </submittedName>
</protein>
<comment type="caution">
    <text evidence="2">The sequence shown here is derived from an EMBL/GenBank/DDBJ whole genome shotgun (WGS) entry which is preliminary data.</text>
</comment>
<name>A0AAD1UQB3_EUPCR</name>
<organism evidence="2 3">
    <name type="scientific">Euplotes crassus</name>
    <dbReference type="NCBI Taxonomy" id="5936"/>
    <lineage>
        <taxon>Eukaryota</taxon>
        <taxon>Sar</taxon>
        <taxon>Alveolata</taxon>
        <taxon>Ciliophora</taxon>
        <taxon>Intramacronucleata</taxon>
        <taxon>Spirotrichea</taxon>
        <taxon>Hypotrichia</taxon>
        <taxon>Euplotida</taxon>
        <taxon>Euplotidae</taxon>
        <taxon>Moneuplotes</taxon>
    </lineage>
</organism>
<feature type="compositionally biased region" description="Polar residues" evidence="1">
    <location>
        <begin position="1"/>
        <end position="14"/>
    </location>
</feature>
<feature type="region of interest" description="Disordered" evidence="1">
    <location>
        <begin position="185"/>
        <end position="206"/>
    </location>
</feature>
<reference evidence="2" key="1">
    <citation type="submission" date="2023-07" db="EMBL/GenBank/DDBJ databases">
        <authorList>
            <consortium name="AG Swart"/>
            <person name="Singh M."/>
            <person name="Singh A."/>
            <person name="Seah K."/>
            <person name="Emmerich C."/>
        </authorList>
    </citation>
    <scope>NUCLEOTIDE SEQUENCE</scope>
    <source>
        <strain evidence="2">DP1</strain>
    </source>
</reference>
<evidence type="ECO:0000256" key="1">
    <source>
        <dbReference type="SAM" id="MobiDB-lite"/>
    </source>
</evidence>
<evidence type="ECO:0000313" key="3">
    <source>
        <dbReference type="Proteomes" id="UP001295684"/>
    </source>
</evidence>
<dbReference type="AlphaFoldDB" id="A0AAD1UQB3"/>
<dbReference type="EMBL" id="CAMPGE010010576">
    <property type="protein sequence ID" value="CAI2369424.1"/>
    <property type="molecule type" value="Genomic_DNA"/>
</dbReference>
<feature type="compositionally biased region" description="Polar residues" evidence="1">
    <location>
        <begin position="23"/>
        <end position="50"/>
    </location>
</feature>
<accession>A0AAD1UQB3</accession>
<dbReference type="Proteomes" id="UP001295684">
    <property type="component" value="Unassembled WGS sequence"/>
</dbReference>
<sequence>MSSNQQFDSNSPYKTASGVLPSTLVSRNKSRFSTSSQPNIRGPTTKSTNNLKLAHKLNKHFSKNQRTRDQKGKFARARGSLNGKWVQIGLGNASKEEIGNNTSMGKRSKQNINLKNKNFKLLQKMSQMKGNSSVDDINQDNPTNKFIDYTNGHNLSEYRNVLDHRQIGNGQVQWIMRLRENFQGFGNQEDSNKSRSESTSKLSSYAHPPSCYFKEKQRNKKTISDVKYVGNTLDIMHGLKCAKGGYKELEHLVNIRSSSTDTISRSTAKSLSKSRYNHKRNFQILPICKNSKDYSFYLPHDKKSILLRKSIKVKVRNDPYDLPKYTSKLKDKNVNNSRHLMHSCQHMSSLKWEAGLRDY</sequence>
<keyword evidence="3" id="KW-1185">Reference proteome</keyword>
<evidence type="ECO:0000313" key="2">
    <source>
        <dbReference type="EMBL" id="CAI2369424.1"/>
    </source>
</evidence>